<organism evidence="3 4">
    <name type="scientific">Thauera aminoaromatica</name>
    <dbReference type="NCBI Taxonomy" id="164330"/>
    <lineage>
        <taxon>Bacteria</taxon>
        <taxon>Pseudomonadati</taxon>
        <taxon>Pseudomonadota</taxon>
        <taxon>Betaproteobacteria</taxon>
        <taxon>Rhodocyclales</taxon>
        <taxon>Zoogloeaceae</taxon>
        <taxon>Thauera</taxon>
    </lineage>
</organism>
<comment type="caution">
    <text evidence="3">The sequence shown here is derived from an EMBL/GenBank/DDBJ whole genome shotgun (WGS) entry which is preliminary data.</text>
</comment>
<dbReference type="CDD" id="cd01127">
    <property type="entry name" value="TrwB_TraG_TraD_VirD4"/>
    <property type="match status" value="1"/>
</dbReference>
<dbReference type="Proteomes" id="UP000321192">
    <property type="component" value="Unassembled WGS sequence"/>
</dbReference>
<evidence type="ECO:0000256" key="1">
    <source>
        <dbReference type="SAM" id="MobiDB-lite"/>
    </source>
</evidence>
<evidence type="ECO:0000259" key="2">
    <source>
        <dbReference type="Pfam" id="PF12696"/>
    </source>
</evidence>
<dbReference type="PANTHER" id="PTHR30121">
    <property type="entry name" value="UNCHARACTERIZED PROTEIN YJGR-RELATED"/>
    <property type="match status" value="1"/>
</dbReference>
<dbReference type="SUPFAM" id="SSF52540">
    <property type="entry name" value="P-loop containing nucleoside triphosphate hydrolases"/>
    <property type="match status" value="1"/>
</dbReference>
<reference evidence="3 4" key="1">
    <citation type="submission" date="2018-09" db="EMBL/GenBank/DDBJ databases">
        <title>Metagenome Assembled Genomes from an Advanced Water Purification Facility.</title>
        <authorList>
            <person name="Stamps B.W."/>
            <person name="Spear J.R."/>
        </authorList>
    </citation>
    <scope>NUCLEOTIDE SEQUENCE [LARGE SCALE GENOMIC DNA]</scope>
    <source>
        <strain evidence="3">Bin_27_1</strain>
    </source>
</reference>
<evidence type="ECO:0000313" key="4">
    <source>
        <dbReference type="Proteomes" id="UP000321192"/>
    </source>
</evidence>
<dbReference type="AlphaFoldDB" id="A0A5C7TBF8"/>
<protein>
    <submittedName>
        <fullName evidence="3">Conjugal transfer protein TraG</fullName>
    </submittedName>
</protein>
<dbReference type="PANTHER" id="PTHR30121:SF6">
    <property type="entry name" value="SLR6007 PROTEIN"/>
    <property type="match status" value="1"/>
</dbReference>
<feature type="domain" description="TraD/TraG TraM recognition site" evidence="2">
    <location>
        <begin position="388"/>
        <end position="481"/>
    </location>
</feature>
<gene>
    <name evidence="3" type="ORF">E6Q80_00700</name>
</gene>
<proteinExistence type="predicted"/>
<feature type="region of interest" description="Disordered" evidence="1">
    <location>
        <begin position="480"/>
        <end position="499"/>
    </location>
</feature>
<dbReference type="Pfam" id="PF12696">
    <property type="entry name" value="TraG-D_C"/>
    <property type="match status" value="1"/>
</dbReference>
<dbReference type="EMBL" id="SSFD01000012">
    <property type="protein sequence ID" value="TXH92291.1"/>
    <property type="molecule type" value="Genomic_DNA"/>
</dbReference>
<dbReference type="InterPro" id="IPR027417">
    <property type="entry name" value="P-loop_NTPase"/>
</dbReference>
<dbReference type="Gene3D" id="3.40.50.300">
    <property type="entry name" value="P-loop containing nucleotide triphosphate hydrolases"/>
    <property type="match status" value="2"/>
</dbReference>
<feature type="region of interest" description="Disordered" evidence="1">
    <location>
        <begin position="580"/>
        <end position="602"/>
    </location>
</feature>
<dbReference type="InterPro" id="IPR032689">
    <property type="entry name" value="TraG-D_C"/>
</dbReference>
<dbReference type="RefSeq" id="WP_276656291.1">
    <property type="nucleotide sequence ID" value="NZ_SSFD01000012.1"/>
</dbReference>
<name>A0A5C7TBF8_THASP</name>
<accession>A0A5C7TBF8</accession>
<sequence length="602" mass="66442">MSAYDTFRRTMEHLYRQRFGGTVDTLAVTAIGSAALLSTPYFSQVPTAAGVPLAMGGAAWLSWRLMEEIRNKHLYQSKLKIRSAASPLEVPLGESTSKGILLGYTTDDGRPIWLPYSDGRKGDVKQHILMLGQSGVGKTVAGSLMLLQHMMNGGGACMIDAKIDEDNIDNFYRMAAYCGRESDVLIIHAGDPSRSNTYNPILYGDPDEVAARPLALIPSTETNPGADHYKQSANQGLVTLLTAIKSTGLAYNFMDLSILLMSPAALNYLENLVTEPDAKRGLQIFLDQFRNPQGQLDIKKLKDVFGGIAGRLFTFGTGNFGRITSSYSPEINLFEAITSNKLIYLALPTMGKDVAATNFAKMFISDLRTCAAWLQAMPSERRPNPPYFLFCDEAGSYINVNWNRMYEQLRSSGIFMMAAAQTLANFSALSDELAEMVIGNTWTKIFFQIGTQASALEAAELIGKEIQILRTLTQSGSESQSASFLRVEPESGLGKSSGIAYGEREQEGYKVTPDDLKALGRGRCLATFGGHNLFDLQVPKVDFTPEFIEQYPKAITNRTRPKHVAGLDLFRKIDQFLSSAQQKEMSEETESDDDFRPRGRRR</sequence>
<dbReference type="InterPro" id="IPR051162">
    <property type="entry name" value="T4SS_component"/>
</dbReference>
<evidence type="ECO:0000313" key="3">
    <source>
        <dbReference type="EMBL" id="TXH92291.1"/>
    </source>
</evidence>